<name>A0A7J7NGG5_9MAGN</name>
<sequence length="426" mass="48508">MEVKQEVCEGGGVAESSTSSVSTSIEMDLSKGFSSMKMYLDGITFVPEKGFYQPSTEKTWESYQALLSIMAEYSKESPPIVVCSLANEVLSVLKSPNVANIIDKKAEIQKLLCPMVPISYHLFGQFVLIGNNMTDYVFDDDHQPSNVNDPIDEIFPPEKEFYQPKTEHTLVMYKMLLNIVDNQLGYQPYYVGCFIANEVLSILKNKNIISIDVRKDSLNQLLNPISDETFDMLLYIEGGITDYEKCLEEDPSTISKKRSSWEVTDNFMISKTKRQKSDLASDFDEKLTISDNQNNNVEFIFEYEDEAEGEVEATDDHDTKEEEKGALASDFNEKFTLSDLDDNLVLKLVDYEDEDDAATDDDDKNKGEKGGLASDFKEKLMLSDMEDNFELHLVEYEDEDEDEVKATYGHDKKKNDTDEDEEWVIV</sequence>
<feature type="compositionally biased region" description="Basic and acidic residues" evidence="1">
    <location>
        <begin position="404"/>
        <end position="416"/>
    </location>
</feature>
<feature type="region of interest" description="Disordered" evidence="1">
    <location>
        <begin position="399"/>
        <end position="426"/>
    </location>
</feature>
<dbReference type="AlphaFoldDB" id="A0A7J7NGG5"/>
<protein>
    <submittedName>
        <fullName evidence="2">Uncharacterized protein</fullName>
    </submittedName>
</protein>
<feature type="compositionally biased region" description="Basic and acidic residues" evidence="1">
    <location>
        <begin position="314"/>
        <end position="325"/>
    </location>
</feature>
<accession>A0A7J7NGG5</accession>
<gene>
    <name evidence="2" type="ORF">GIB67_008704</name>
</gene>
<organism evidence="2 3">
    <name type="scientific">Kingdonia uniflora</name>
    <dbReference type="NCBI Taxonomy" id="39325"/>
    <lineage>
        <taxon>Eukaryota</taxon>
        <taxon>Viridiplantae</taxon>
        <taxon>Streptophyta</taxon>
        <taxon>Embryophyta</taxon>
        <taxon>Tracheophyta</taxon>
        <taxon>Spermatophyta</taxon>
        <taxon>Magnoliopsida</taxon>
        <taxon>Ranunculales</taxon>
        <taxon>Circaeasteraceae</taxon>
        <taxon>Kingdonia</taxon>
    </lineage>
</organism>
<evidence type="ECO:0000313" key="3">
    <source>
        <dbReference type="Proteomes" id="UP000541444"/>
    </source>
</evidence>
<proteinExistence type="predicted"/>
<dbReference type="OrthoDB" id="5575at2759"/>
<comment type="caution">
    <text evidence="2">The sequence shown here is derived from an EMBL/GenBank/DDBJ whole genome shotgun (WGS) entry which is preliminary data.</text>
</comment>
<dbReference type="EMBL" id="JACGCM010000802">
    <property type="protein sequence ID" value="KAF6166276.1"/>
    <property type="molecule type" value="Genomic_DNA"/>
</dbReference>
<feature type="compositionally biased region" description="Acidic residues" evidence="1">
    <location>
        <begin position="417"/>
        <end position="426"/>
    </location>
</feature>
<evidence type="ECO:0000256" key="1">
    <source>
        <dbReference type="SAM" id="MobiDB-lite"/>
    </source>
</evidence>
<keyword evidence="3" id="KW-1185">Reference proteome</keyword>
<reference evidence="2 3" key="1">
    <citation type="journal article" date="2020" name="IScience">
        <title>Genome Sequencing of the Endangered Kingdonia uniflora (Circaeasteraceae, Ranunculales) Reveals Potential Mechanisms of Evolutionary Specialization.</title>
        <authorList>
            <person name="Sun Y."/>
            <person name="Deng T."/>
            <person name="Zhang A."/>
            <person name="Moore M.J."/>
            <person name="Landis J.B."/>
            <person name="Lin N."/>
            <person name="Zhang H."/>
            <person name="Zhang X."/>
            <person name="Huang J."/>
            <person name="Zhang X."/>
            <person name="Sun H."/>
            <person name="Wang H."/>
        </authorList>
    </citation>
    <scope>NUCLEOTIDE SEQUENCE [LARGE SCALE GENOMIC DNA]</scope>
    <source>
        <strain evidence="2">TB1705</strain>
        <tissue evidence="2">Leaf</tissue>
    </source>
</reference>
<feature type="region of interest" description="Disordered" evidence="1">
    <location>
        <begin position="307"/>
        <end position="327"/>
    </location>
</feature>
<dbReference type="Proteomes" id="UP000541444">
    <property type="component" value="Unassembled WGS sequence"/>
</dbReference>
<evidence type="ECO:0000313" key="2">
    <source>
        <dbReference type="EMBL" id="KAF6166276.1"/>
    </source>
</evidence>